<reference evidence="6 7" key="1">
    <citation type="submission" date="2018-09" db="EMBL/GenBank/DDBJ databases">
        <title>A high-quality reference genome of wild soybean provides a powerful tool to mine soybean genomes.</title>
        <authorList>
            <person name="Xie M."/>
            <person name="Chung C.Y.L."/>
            <person name="Li M.-W."/>
            <person name="Wong F.-L."/>
            <person name="Chan T.-F."/>
            <person name="Lam H.-M."/>
        </authorList>
    </citation>
    <scope>NUCLEOTIDE SEQUENCE [LARGE SCALE GENOMIC DNA]</scope>
    <source>
        <strain evidence="7">cv. W05</strain>
        <tissue evidence="6">Hypocotyl of etiolated seedlings</tissue>
    </source>
</reference>
<dbReference type="GO" id="GO:0006383">
    <property type="term" value="P:transcription by RNA polymerase III"/>
    <property type="evidence" value="ECO:0007669"/>
    <property type="project" value="InterPro"/>
</dbReference>
<sequence length="308" mass="33803">MSSVLQGKRKRQDLASRLSASMNNEEGRVYNIIRGRKEMGIWQGDIKREANIPDSLLKKSIKMLITKKLVKEVVNVQNRSKKLLMASDFEPSNEISGGEWYTEGKLDTEFIDKLSEACFSSIRRLKVATCEGILEWIRKAGGGVSKGQMEQILKKLVMENKVQEVTSDGSGDFESVPVGEVCYRLVKKAAGVGAMASIPCGNCCIASACLLSRILLTWFGSPELQIAFEATFGRKKIMVNGEIADKAVINGSSLDIAYNGNLHAKRAVDVCLSTVSMRGTVFGTSSFLVNWSLLFQLSPICGSSCFDF</sequence>
<dbReference type="InterPro" id="IPR036390">
    <property type="entry name" value="WH_DNA-bd_sf"/>
</dbReference>
<evidence type="ECO:0000256" key="2">
    <source>
        <dbReference type="ARBA" id="ARBA00011038"/>
    </source>
</evidence>
<dbReference type="InterPro" id="IPR016049">
    <property type="entry name" value="RNA_pol_Rpc34-like"/>
</dbReference>
<dbReference type="Gene3D" id="1.10.10.10">
    <property type="entry name" value="Winged helix-like DNA-binding domain superfamily/Winged helix DNA-binding domain"/>
    <property type="match status" value="1"/>
</dbReference>
<dbReference type="GO" id="GO:0005654">
    <property type="term" value="C:nucleoplasm"/>
    <property type="evidence" value="ECO:0007669"/>
    <property type="project" value="UniProtKB-ARBA"/>
</dbReference>
<evidence type="ECO:0000313" key="7">
    <source>
        <dbReference type="Proteomes" id="UP000289340"/>
    </source>
</evidence>
<evidence type="ECO:0000256" key="1">
    <source>
        <dbReference type="ARBA" id="ARBA00004123"/>
    </source>
</evidence>
<accession>A0A445JS39</accession>
<keyword evidence="4" id="KW-0804">Transcription</keyword>
<dbReference type="FunFam" id="1.10.10.10:FF:000116">
    <property type="entry name" value="DNA-directed RNA polymerase III subunit RPC6"/>
    <property type="match status" value="1"/>
</dbReference>
<organism evidence="6 7">
    <name type="scientific">Glycine soja</name>
    <name type="common">Wild soybean</name>
    <dbReference type="NCBI Taxonomy" id="3848"/>
    <lineage>
        <taxon>Eukaryota</taxon>
        <taxon>Viridiplantae</taxon>
        <taxon>Streptophyta</taxon>
        <taxon>Embryophyta</taxon>
        <taxon>Tracheophyta</taxon>
        <taxon>Spermatophyta</taxon>
        <taxon>Magnoliopsida</taxon>
        <taxon>eudicotyledons</taxon>
        <taxon>Gunneridae</taxon>
        <taxon>Pentapetalae</taxon>
        <taxon>rosids</taxon>
        <taxon>fabids</taxon>
        <taxon>Fabales</taxon>
        <taxon>Fabaceae</taxon>
        <taxon>Papilionoideae</taxon>
        <taxon>50 kb inversion clade</taxon>
        <taxon>NPAAA clade</taxon>
        <taxon>indigoferoid/millettioid clade</taxon>
        <taxon>Phaseoleae</taxon>
        <taxon>Glycine</taxon>
        <taxon>Glycine subgen. Soja</taxon>
    </lineage>
</organism>
<keyword evidence="3 6" id="KW-0240">DNA-directed RNA polymerase</keyword>
<evidence type="ECO:0000256" key="5">
    <source>
        <dbReference type="ARBA" id="ARBA00023242"/>
    </source>
</evidence>
<dbReference type="AlphaFoldDB" id="A0A445JS39"/>
<dbReference type="GO" id="GO:0005666">
    <property type="term" value="C:RNA polymerase III complex"/>
    <property type="evidence" value="ECO:0007669"/>
    <property type="project" value="InterPro"/>
</dbReference>
<protein>
    <submittedName>
        <fullName evidence="6">DNA-directed RNA polymerase III subunit RPC6 isoform C</fullName>
    </submittedName>
</protein>
<dbReference type="GO" id="GO:0005737">
    <property type="term" value="C:cytoplasm"/>
    <property type="evidence" value="ECO:0007669"/>
    <property type="project" value="UniProtKB-ARBA"/>
</dbReference>
<dbReference type="InterPro" id="IPR036388">
    <property type="entry name" value="WH-like_DNA-bd_sf"/>
</dbReference>
<dbReference type="PANTHER" id="PTHR12780">
    <property type="entry name" value="RNA POLYMERASE III DNA DIRECTED , 39KD SUBUNIT-RELATED"/>
    <property type="match status" value="1"/>
</dbReference>
<comment type="subcellular location">
    <subcellularLocation>
        <location evidence="1">Nucleus</location>
    </subcellularLocation>
</comment>
<dbReference type="EMBL" id="QZWG01000007">
    <property type="protein sequence ID" value="RZC01306.1"/>
    <property type="molecule type" value="Genomic_DNA"/>
</dbReference>
<keyword evidence="7" id="KW-1185">Reference proteome</keyword>
<evidence type="ECO:0000256" key="4">
    <source>
        <dbReference type="ARBA" id="ARBA00023163"/>
    </source>
</evidence>
<dbReference type="Proteomes" id="UP000289340">
    <property type="component" value="Chromosome 7"/>
</dbReference>
<dbReference type="SUPFAM" id="SSF46785">
    <property type="entry name" value="Winged helix' DNA-binding domain"/>
    <property type="match status" value="1"/>
</dbReference>
<evidence type="ECO:0000256" key="3">
    <source>
        <dbReference type="ARBA" id="ARBA00022478"/>
    </source>
</evidence>
<keyword evidence="5" id="KW-0539">Nucleus</keyword>
<comment type="caution">
    <text evidence="6">The sequence shown here is derived from an EMBL/GenBank/DDBJ whole genome shotgun (WGS) entry which is preliminary data.</text>
</comment>
<name>A0A445JS39_GLYSO</name>
<proteinExistence type="inferred from homology"/>
<evidence type="ECO:0000313" key="6">
    <source>
        <dbReference type="EMBL" id="RZC01306.1"/>
    </source>
</evidence>
<dbReference type="Pfam" id="PF05158">
    <property type="entry name" value="RNA_pol_Rpc34"/>
    <property type="match status" value="1"/>
</dbReference>
<dbReference type="InterPro" id="IPR007832">
    <property type="entry name" value="RNA_pol_Rpc34"/>
</dbReference>
<gene>
    <name evidence="6" type="ORF">D0Y65_016852</name>
</gene>
<comment type="similarity">
    <text evidence="2">Belongs to the eukaryotic RPC34/RPC39 RNA polymerase subunit family.</text>
</comment>